<reference evidence="2" key="1">
    <citation type="submission" date="2020-05" db="EMBL/GenBank/DDBJ databases">
        <authorList>
            <person name="Chiriac C."/>
            <person name="Salcher M."/>
            <person name="Ghai R."/>
            <person name="Kavagutti S V."/>
        </authorList>
    </citation>
    <scope>NUCLEOTIDE SEQUENCE</scope>
</reference>
<proteinExistence type="predicted"/>
<dbReference type="InterPro" id="IPR050816">
    <property type="entry name" value="Flavin-dep_Halogenase_NPB"/>
</dbReference>
<dbReference type="EMBL" id="LR798294">
    <property type="protein sequence ID" value="CAB5222023.1"/>
    <property type="molecule type" value="Genomic_DNA"/>
</dbReference>
<accession>A0A6J7X416</accession>
<feature type="transmembrane region" description="Helical" evidence="1">
    <location>
        <begin position="7"/>
        <end position="27"/>
    </location>
</feature>
<dbReference type="Gene3D" id="3.50.50.60">
    <property type="entry name" value="FAD/NAD(P)-binding domain"/>
    <property type="match status" value="1"/>
</dbReference>
<evidence type="ECO:0000256" key="1">
    <source>
        <dbReference type="SAM" id="Phobius"/>
    </source>
</evidence>
<organism evidence="2">
    <name type="scientific">uncultured Caudovirales phage</name>
    <dbReference type="NCBI Taxonomy" id="2100421"/>
    <lineage>
        <taxon>Viruses</taxon>
        <taxon>Duplodnaviria</taxon>
        <taxon>Heunggongvirae</taxon>
        <taxon>Uroviricota</taxon>
        <taxon>Caudoviricetes</taxon>
        <taxon>Peduoviridae</taxon>
        <taxon>Maltschvirus</taxon>
        <taxon>Maltschvirus maltsch</taxon>
    </lineage>
</organism>
<gene>
    <name evidence="2" type="ORF">UFOVP242_237</name>
</gene>
<keyword evidence="1" id="KW-1133">Transmembrane helix</keyword>
<evidence type="ECO:0000313" key="2">
    <source>
        <dbReference type="EMBL" id="CAB5222023.1"/>
    </source>
</evidence>
<protein>
    <submittedName>
        <fullName evidence="2">Flavin-dependent halogenase</fullName>
    </submittedName>
</protein>
<dbReference type="InterPro" id="IPR006905">
    <property type="entry name" value="Flavin_halogenase"/>
</dbReference>
<dbReference type="Pfam" id="PF04820">
    <property type="entry name" value="Trp_halogenase"/>
    <property type="match status" value="1"/>
</dbReference>
<dbReference type="PANTHER" id="PTHR43747:SF4">
    <property type="entry name" value="FLAVIN-DEPENDENT TRYPTOPHAN HALOGENASE"/>
    <property type="match status" value="1"/>
</dbReference>
<dbReference type="PANTHER" id="PTHR43747">
    <property type="entry name" value="FAD-BINDING PROTEIN"/>
    <property type="match status" value="1"/>
</dbReference>
<dbReference type="SUPFAM" id="SSF51905">
    <property type="entry name" value="FAD/NAD(P)-binding domain"/>
    <property type="match status" value="1"/>
</dbReference>
<keyword evidence="1" id="KW-0812">Transmembrane</keyword>
<dbReference type="GO" id="GO:0004497">
    <property type="term" value="F:monooxygenase activity"/>
    <property type="evidence" value="ECO:0007669"/>
    <property type="project" value="InterPro"/>
</dbReference>
<keyword evidence="1" id="KW-0472">Membrane</keyword>
<name>A0A6J7X416_9CAUD</name>
<dbReference type="InterPro" id="IPR036188">
    <property type="entry name" value="FAD/NAD-bd_sf"/>
</dbReference>
<sequence>MQKKFKFVVVGGGTAGIIAATMLRAYWLDNADVTLIYDHSKPSIGVGESLTPLIYSYLRYVGITREELIKNVNATVKLGLRFENWLNDGKHYYHSFYEANIQDEYNIGSGYDIANNNFDSGPLYSSFYHDNFVIPENPNAPQSLHIDAVLFSKYVENKFKDHLTIIDDEVVDVKLDKTGIGSLVLKNTGEYKGDFYIDATGFQKVLFCKLNVKWNNMSDWLPINRCIPNPLDFEFKQQPTYTISEASQDGWILQVPLSNRWGTGYLYNSDFTTEEEAFERFSKFVKTKYNTTLKNTSKVLSFESGYWDKQWVGNCICVGLASGFSEPLEATNIHHTVYQLMKFSDMFALRVTEYDRVNYNNVMRKFYEDVYLYLRFCYYTGRTDSEFWRYMSNNVPESITNMAEKVRYNILSKQTTDGDIFTYHNFTTVANGLGIIDSESYRRELYVKTWRDRPRKTSESILQHSLKNRSTAINHKDYIDRIRNS</sequence>